<accession>A0A8B9S151</accession>
<evidence type="ECO:0000313" key="5">
    <source>
        <dbReference type="Ensembl" id="ENSANIP00000023761.1"/>
    </source>
</evidence>
<name>A0A8B9S151_9AVES</name>
<feature type="coiled-coil region" evidence="2">
    <location>
        <begin position="95"/>
        <end position="122"/>
    </location>
</feature>
<proteinExistence type="predicted"/>
<dbReference type="PANTHER" id="PTHR14845">
    <property type="entry name" value="COILED-COIL DOMAIN-CONTAINING 166"/>
    <property type="match status" value="1"/>
</dbReference>
<dbReference type="InterPro" id="IPR032777">
    <property type="entry name" value="DUF4515"/>
</dbReference>
<feature type="region of interest" description="Disordered" evidence="3">
    <location>
        <begin position="44"/>
        <end position="71"/>
    </location>
</feature>
<feature type="coiled-coil region" evidence="2">
    <location>
        <begin position="255"/>
        <end position="310"/>
    </location>
</feature>
<keyword evidence="1 2" id="KW-0175">Coiled coil</keyword>
<organism evidence="5 6">
    <name type="scientific">Accipiter nisus</name>
    <name type="common">Eurasian sparrowhawk</name>
    <dbReference type="NCBI Taxonomy" id="211598"/>
    <lineage>
        <taxon>Eukaryota</taxon>
        <taxon>Metazoa</taxon>
        <taxon>Chordata</taxon>
        <taxon>Craniata</taxon>
        <taxon>Vertebrata</taxon>
        <taxon>Euteleostomi</taxon>
        <taxon>Archelosauria</taxon>
        <taxon>Archosauria</taxon>
        <taxon>Dinosauria</taxon>
        <taxon>Saurischia</taxon>
        <taxon>Theropoda</taxon>
        <taxon>Coelurosauria</taxon>
        <taxon>Aves</taxon>
        <taxon>Neognathae</taxon>
        <taxon>Neoaves</taxon>
        <taxon>Telluraves</taxon>
        <taxon>Accipitrimorphae</taxon>
        <taxon>Accipitriformes</taxon>
        <taxon>Accipitridae</taxon>
        <taxon>Accipitrinae</taxon>
        <taxon>Accipiter</taxon>
    </lineage>
</organism>
<evidence type="ECO:0000259" key="4">
    <source>
        <dbReference type="Pfam" id="PF14988"/>
    </source>
</evidence>
<dbReference type="Ensembl" id="ENSANIT00000024552.1">
    <property type="protein sequence ID" value="ENSANIP00000023761.1"/>
    <property type="gene ID" value="ENSANIG00000016127.1"/>
</dbReference>
<dbReference type="Pfam" id="PF14988">
    <property type="entry name" value="DUF4515"/>
    <property type="match status" value="1"/>
</dbReference>
<feature type="domain" description="DUF4515" evidence="4">
    <location>
        <begin position="122"/>
        <end position="315"/>
    </location>
</feature>
<keyword evidence="6" id="KW-1185">Reference proteome</keyword>
<dbReference type="Proteomes" id="UP000694541">
    <property type="component" value="Unplaced"/>
</dbReference>
<reference evidence="5" key="1">
    <citation type="submission" date="2025-08" db="UniProtKB">
        <authorList>
            <consortium name="Ensembl"/>
        </authorList>
    </citation>
    <scope>IDENTIFICATION</scope>
</reference>
<evidence type="ECO:0000256" key="3">
    <source>
        <dbReference type="SAM" id="MobiDB-lite"/>
    </source>
</evidence>
<sequence>MTGEKSNSQTCGINALLEFVIFHSVTACQSLILPVWNMASKTKQMKQDTTRAGKNKQEARTKNGDMSKGISDMETLVKERKLYLQKEYKILTEHMNTYMGRLEHFLQENKFLEKEAQRNQKESNAYLSYIKKHSQKCQNLIITLNDQNHTDLSQVRMQKEKVISQYTEKEKEVRSALMNMETKYSLMKKEVEDLQPFKDPSVQLEQMKKIKELEKELLVTKIQHSDEMQKIKSRFLQAKADCELDFHQKIQVLTKRAEEAAIQSLIQHIKQVKAENWHLHQELLRLIQHSKILKETKVQLREQQQQLLRENKYTQDMAHMHHWLHQHKAHNTNGETYSSHSLFRCAH</sequence>
<protein>
    <recommendedName>
        <fullName evidence="4">DUF4515 domain-containing protein</fullName>
    </recommendedName>
</protein>
<feature type="compositionally biased region" description="Basic and acidic residues" evidence="3">
    <location>
        <begin position="45"/>
        <end position="65"/>
    </location>
</feature>
<dbReference type="PANTHER" id="PTHR14845:SF0">
    <property type="entry name" value="DUF4515 DOMAIN-CONTAINING PROTEIN"/>
    <property type="match status" value="1"/>
</dbReference>
<evidence type="ECO:0000256" key="2">
    <source>
        <dbReference type="SAM" id="Coils"/>
    </source>
</evidence>
<evidence type="ECO:0000256" key="1">
    <source>
        <dbReference type="ARBA" id="ARBA00023054"/>
    </source>
</evidence>
<dbReference type="AlphaFoldDB" id="A0A8B9S151"/>
<reference evidence="5" key="2">
    <citation type="submission" date="2025-09" db="UniProtKB">
        <authorList>
            <consortium name="Ensembl"/>
        </authorList>
    </citation>
    <scope>IDENTIFICATION</scope>
</reference>
<evidence type="ECO:0000313" key="6">
    <source>
        <dbReference type="Proteomes" id="UP000694541"/>
    </source>
</evidence>